<evidence type="ECO:0000256" key="1">
    <source>
        <dbReference type="ARBA" id="ARBA00004651"/>
    </source>
</evidence>
<evidence type="ECO:0000256" key="6">
    <source>
        <dbReference type="ARBA" id="ARBA00022801"/>
    </source>
</evidence>
<dbReference type="Proteomes" id="UP000568380">
    <property type="component" value="Unassembled WGS sequence"/>
</dbReference>
<evidence type="ECO:0000256" key="10">
    <source>
        <dbReference type="ARBA" id="ARBA00023136"/>
    </source>
</evidence>
<reference evidence="14 15" key="1">
    <citation type="submission" date="2020-08" db="EMBL/GenBank/DDBJ databases">
        <title>Genomic Encyclopedia of Type Strains, Phase IV (KMG-IV): sequencing the most valuable type-strain genomes for metagenomic binning, comparative biology and taxonomic classification.</title>
        <authorList>
            <person name="Goeker M."/>
        </authorList>
    </citation>
    <scope>NUCLEOTIDE SEQUENCE [LARGE SCALE GENOMIC DNA]</scope>
    <source>
        <strain evidence="14 15">DSM 45385</strain>
    </source>
</reference>
<organism evidence="14 15">
    <name type="scientific">Nonomuraea endophytica</name>
    <dbReference type="NCBI Taxonomy" id="714136"/>
    <lineage>
        <taxon>Bacteria</taxon>
        <taxon>Bacillati</taxon>
        <taxon>Actinomycetota</taxon>
        <taxon>Actinomycetes</taxon>
        <taxon>Streptosporangiales</taxon>
        <taxon>Streptosporangiaceae</taxon>
        <taxon>Nonomuraea</taxon>
    </lineage>
</organism>
<name>A0A7W8EEI9_9ACTN</name>
<dbReference type="RefSeq" id="WP_184958518.1">
    <property type="nucleotide sequence ID" value="NZ_JACHIN010000001.1"/>
</dbReference>
<protein>
    <submittedName>
        <fullName evidence="14">Zn-dependent protease with chaperone function</fullName>
    </submittedName>
</protein>
<comment type="subcellular location">
    <subcellularLocation>
        <location evidence="1">Cell membrane</location>
        <topology evidence="1">Multi-pass membrane protein</topology>
    </subcellularLocation>
</comment>
<accession>A0A7W8EEI9</accession>
<feature type="domain" description="Peptidase M48" evidence="13">
    <location>
        <begin position="96"/>
        <end position="315"/>
    </location>
</feature>
<dbReference type="GO" id="GO:0005886">
    <property type="term" value="C:plasma membrane"/>
    <property type="evidence" value="ECO:0007669"/>
    <property type="project" value="UniProtKB-SubCell"/>
</dbReference>
<keyword evidence="7 11" id="KW-0862">Zinc</keyword>
<evidence type="ECO:0000256" key="11">
    <source>
        <dbReference type="RuleBase" id="RU003983"/>
    </source>
</evidence>
<gene>
    <name evidence="14" type="ORF">HNR40_000878</name>
</gene>
<dbReference type="PANTHER" id="PTHR43221">
    <property type="entry name" value="PROTEASE HTPX"/>
    <property type="match status" value="1"/>
</dbReference>
<keyword evidence="5" id="KW-0479">Metal-binding</keyword>
<evidence type="ECO:0000256" key="3">
    <source>
        <dbReference type="ARBA" id="ARBA00022670"/>
    </source>
</evidence>
<keyword evidence="6 11" id="KW-0378">Hydrolase</keyword>
<feature type="transmembrane region" description="Helical" evidence="12">
    <location>
        <begin position="33"/>
        <end position="56"/>
    </location>
</feature>
<keyword evidence="9 11" id="KW-0482">Metalloprotease</keyword>
<comment type="cofactor">
    <cofactor evidence="11">
        <name>Zn(2+)</name>
        <dbReference type="ChEBI" id="CHEBI:29105"/>
    </cofactor>
    <text evidence="11">Binds 1 zinc ion per subunit.</text>
</comment>
<evidence type="ECO:0000256" key="12">
    <source>
        <dbReference type="SAM" id="Phobius"/>
    </source>
</evidence>
<dbReference type="Gene3D" id="3.30.2010.10">
    <property type="entry name" value="Metalloproteases ('zincins'), catalytic domain"/>
    <property type="match status" value="1"/>
</dbReference>
<keyword evidence="10 12" id="KW-0472">Membrane</keyword>
<evidence type="ECO:0000256" key="9">
    <source>
        <dbReference type="ARBA" id="ARBA00023049"/>
    </source>
</evidence>
<keyword evidence="4 12" id="KW-0812">Transmembrane</keyword>
<dbReference type="CDD" id="cd07328">
    <property type="entry name" value="M48_Ste24p_like"/>
    <property type="match status" value="1"/>
</dbReference>
<dbReference type="AlphaFoldDB" id="A0A7W8EEI9"/>
<dbReference type="GO" id="GO:0006508">
    <property type="term" value="P:proteolysis"/>
    <property type="evidence" value="ECO:0007669"/>
    <property type="project" value="UniProtKB-KW"/>
</dbReference>
<dbReference type="GO" id="GO:0046872">
    <property type="term" value="F:metal ion binding"/>
    <property type="evidence" value="ECO:0007669"/>
    <property type="project" value="UniProtKB-KW"/>
</dbReference>
<dbReference type="GO" id="GO:0004222">
    <property type="term" value="F:metalloendopeptidase activity"/>
    <property type="evidence" value="ECO:0007669"/>
    <property type="project" value="InterPro"/>
</dbReference>
<dbReference type="EMBL" id="JACHIN010000001">
    <property type="protein sequence ID" value="MBB5075432.1"/>
    <property type="molecule type" value="Genomic_DNA"/>
</dbReference>
<sequence length="362" mass="39891">MTSWRDRLRTRLAEGLHDEVTNGSATGGRLVRLASYAAALLVHLLTLALVAAGIWLITRPGFIGIILGAGALGLAWLMAPRPGKLPDGVALGRTDAPELFRLVDEIAAALRAPRPHMIVVTGEVNAAYGTYGPLRRRFLELGYPLWLALTPQERIAVLGHEVAHSVNQDTRHGFVVGSALGALAELRETARVDGDNLTFGKIVVAPLRLVVGWFHTALELITYRATQRAEYRADLISLRVAGSEAALASIDKGFWALPHLTDYLGTQAHQVRGDLWAAVRSYVADVPEDERERRRLAARQRELRVDTTHPPTHLRHDLLAGRPYTEPTVRAPRMEPIDRELDEAARRIANEIVDNARAALYM</sequence>
<keyword evidence="8 12" id="KW-1133">Transmembrane helix</keyword>
<keyword evidence="3 11" id="KW-0645">Protease</keyword>
<evidence type="ECO:0000256" key="2">
    <source>
        <dbReference type="ARBA" id="ARBA00022475"/>
    </source>
</evidence>
<comment type="caution">
    <text evidence="14">The sequence shown here is derived from an EMBL/GenBank/DDBJ whole genome shotgun (WGS) entry which is preliminary data.</text>
</comment>
<proteinExistence type="inferred from homology"/>
<evidence type="ECO:0000256" key="7">
    <source>
        <dbReference type="ARBA" id="ARBA00022833"/>
    </source>
</evidence>
<dbReference type="InterPro" id="IPR001915">
    <property type="entry name" value="Peptidase_M48"/>
</dbReference>
<dbReference type="InterPro" id="IPR050083">
    <property type="entry name" value="HtpX_protease"/>
</dbReference>
<evidence type="ECO:0000256" key="5">
    <source>
        <dbReference type="ARBA" id="ARBA00022723"/>
    </source>
</evidence>
<dbReference type="PANTHER" id="PTHR43221:SF1">
    <property type="entry name" value="PROTEASE HTPX"/>
    <property type="match status" value="1"/>
</dbReference>
<keyword evidence="15" id="KW-1185">Reference proteome</keyword>
<keyword evidence="2" id="KW-1003">Cell membrane</keyword>
<comment type="similarity">
    <text evidence="11">Belongs to the peptidase M48 family.</text>
</comment>
<evidence type="ECO:0000313" key="15">
    <source>
        <dbReference type="Proteomes" id="UP000568380"/>
    </source>
</evidence>
<evidence type="ECO:0000256" key="8">
    <source>
        <dbReference type="ARBA" id="ARBA00022989"/>
    </source>
</evidence>
<dbReference type="Pfam" id="PF01435">
    <property type="entry name" value="Peptidase_M48"/>
    <property type="match status" value="1"/>
</dbReference>
<evidence type="ECO:0000313" key="14">
    <source>
        <dbReference type="EMBL" id="MBB5075432.1"/>
    </source>
</evidence>
<evidence type="ECO:0000259" key="13">
    <source>
        <dbReference type="Pfam" id="PF01435"/>
    </source>
</evidence>
<evidence type="ECO:0000256" key="4">
    <source>
        <dbReference type="ARBA" id="ARBA00022692"/>
    </source>
</evidence>